<dbReference type="SUPFAM" id="SSF51679">
    <property type="entry name" value="Bacterial luciferase-like"/>
    <property type="match status" value="1"/>
</dbReference>
<accession>A0A2G5P9M0</accession>
<feature type="domain" description="Luciferase-like" evidence="1">
    <location>
        <begin position="20"/>
        <end position="204"/>
    </location>
</feature>
<name>A0A2G5P9M0_9MYCO</name>
<dbReference type="InterPro" id="IPR011251">
    <property type="entry name" value="Luciferase-like_dom"/>
</dbReference>
<organism evidence="2 3">
    <name type="scientific">Mycolicibacterium brumae</name>
    <dbReference type="NCBI Taxonomy" id="85968"/>
    <lineage>
        <taxon>Bacteria</taxon>
        <taxon>Bacillati</taxon>
        <taxon>Actinomycetota</taxon>
        <taxon>Actinomycetes</taxon>
        <taxon>Mycobacteriales</taxon>
        <taxon>Mycobacteriaceae</taxon>
        <taxon>Mycolicibacterium</taxon>
    </lineage>
</organism>
<dbReference type="EMBL" id="PDCN02000016">
    <property type="protein sequence ID" value="PIB74594.1"/>
    <property type="molecule type" value="Genomic_DNA"/>
</dbReference>
<reference evidence="2 3" key="1">
    <citation type="journal article" date="2017" name="Infect. Genet. Evol.">
        <title>The new phylogeny of the genus Mycobacterium: The old and the news.</title>
        <authorList>
            <person name="Tortoli E."/>
            <person name="Fedrizzi T."/>
            <person name="Meehan C.J."/>
            <person name="Trovato A."/>
            <person name="Grottola A."/>
            <person name="Giacobazzi E."/>
            <person name="Serpini G.F."/>
            <person name="Tagliazucchi S."/>
            <person name="Fabio A."/>
            <person name="Bettua C."/>
            <person name="Bertorelli R."/>
            <person name="Frascaro F."/>
            <person name="De Sanctis V."/>
            <person name="Pecorari M."/>
            <person name="Jousson O."/>
            <person name="Segata N."/>
            <person name="Cirillo D.M."/>
        </authorList>
    </citation>
    <scope>NUCLEOTIDE SEQUENCE [LARGE SCALE GENOMIC DNA]</scope>
    <source>
        <strain evidence="2 3">CIP1034565</strain>
    </source>
</reference>
<comment type="caution">
    <text evidence="2">The sequence shown here is derived from an EMBL/GenBank/DDBJ whole genome shotgun (WGS) entry which is preliminary data.</text>
</comment>
<dbReference type="GO" id="GO:0016705">
    <property type="term" value="F:oxidoreductase activity, acting on paired donors, with incorporation or reduction of molecular oxygen"/>
    <property type="evidence" value="ECO:0007669"/>
    <property type="project" value="InterPro"/>
</dbReference>
<proteinExistence type="predicted"/>
<evidence type="ECO:0000259" key="1">
    <source>
        <dbReference type="Pfam" id="PF00296"/>
    </source>
</evidence>
<dbReference type="Proteomes" id="UP000230551">
    <property type="component" value="Unassembled WGS sequence"/>
</dbReference>
<dbReference type="AlphaFoldDB" id="A0A2G5P9M0"/>
<gene>
    <name evidence="2" type="ORF">CQY22_012875</name>
</gene>
<keyword evidence="3" id="KW-1185">Reference proteome</keyword>
<evidence type="ECO:0000313" key="2">
    <source>
        <dbReference type="EMBL" id="PIB74594.1"/>
    </source>
</evidence>
<dbReference type="InterPro" id="IPR050564">
    <property type="entry name" value="F420-G6PD/mer"/>
</dbReference>
<dbReference type="PANTHER" id="PTHR43244:SF2">
    <property type="entry name" value="CONSERVED HYPOTHETICAL ALANINE AND PROLINE-RICH PROTEIN"/>
    <property type="match status" value="1"/>
</dbReference>
<evidence type="ECO:0000313" key="3">
    <source>
        <dbReference type="Proteomes" id="UP000230551"/>
    </source>
</evidence>
<dbReference type="Pfam" id="PF00296">
    <property type="entry name" value="Bac_luciferase"/>
    <property type="match status" value="1"/>
</dbReference>
<dbReference type="InterPro" id="IPR036661">
    <property type="entry name" value="Luciferase-like_sf"/>
</dbReference>
<dbReference type="RefSeq" id="WP_090586322.1">
    <property type="nucleotide sequence ID" value="NZ_CP104302.1"/>
</dbReference>
<dbReference type="Gene3D" id="3.20.20.30">
    <property type="entry name" value="Luciferase-like domain"/>
    <property type="match status" value="1"/>
</dbReference>
<protein>
    <submittedName>
        <fullName evidence="2">LLM class flavin-dependent oxidoreductase</fullName>
    </submittedName>
</protein>
<dbReference type="STRING" id="85968.GCA_900073015_00772"/>
<dbReference type="OrthoDB" id="3206024at2"/>
<dbReference type="PANTHER" id="PTHR43244">
    <property type="match status" value="1"/>
</dbReference>
<sequence>MDVGLHALGIGTGAERTVIDAVAAAAERTGFATIWAGDQLGEHDDFPPDWLDPFVTLSFVAAATNTIELATGVLPLPERNPVIVARQAASLHRLSNGRLALGVGVGRRLAEFSSLGMPFDQHEEWFAEYVATIRAMWRDDRRFIPVILGGNDEDSLRRVAAWGDGWYGFQLADVEEAAVCTSTLRRLCREAGRDRGDLRLAVSLRDPEPGDLRRLADVGVDQLVLVDSPPADPLAAEAWVAGLARQWMRVLS</sequence>